<feature type="domain" description="Response regulatory" evidence="7">
    <location>
        <begin position="4"/>
        <end position="125"/>
    </location>
</feature>
<dbReference type="SUPFAM" id="SSF46894">
    <property type="entry name" value="C-terminal effector domain of the bipartite response regulators"/>
    <property type="match status" value="1"/>
</dbReference>
<dbReference type="PROSITE" id="PS50110">
    <property type="entry name" value="RESPONSE_REGULATORY"/>
    <property type="match status" value="1"/>
</dbReference>
<dbReference type="GO" id="GO:0006355">
    <property type="term" value="P:regulation of DNA-templated transcription"/>
    <property type="evidence" value="ECO:0007669"/>
    <property type="project" value="InterPro"/>
</dbReference>
<evidence type="ECO:0000256" key="3">
    <source>
        <dbReference type="ARBA" id="ARBA00023125"/>
    </source>
</evidence>
<evidence type="ECO:0000259" key="7">
    <source>
        <dbReference type="PROSITE" id="PS50110"/>
    </source>
</evidence>
<proteinExistence type="predicted"/>
<dbReference type="PRINTS" id="PR00038">
    <property type="entry name" value="HTHLUXR"/>
</dbReference>
<dbReference type="InterPro" id="IPR000792">
    <property type="entry name" value="Tscrpt_reg_LuxR_C"/>
</dbReference>
<keyword evidence="2" id="KW-0805">Transcription regulation</keyword>
<dbReference type="Pfam" id="PF00072">
    <property type="entry name" value="Response_reg"/>
    <property type="match status" value="1"/>
</dbReference>
<dbReference type="PANTHER" id="PTHR43214">
    <property type="entry name" value="TWO-COMPONENT RESPONSE REGULATOR"/>
    <property type="match status" value="1"/>
</dbReference>
<evidence type="ECO:0000256" key="4">
    <source>
        <dbReference type="ARBA" id="ARBA00023163"/>
    </source>
</evidence>
<keyword evidence="3 8" id="KW-0238">DNA-binding</keyword>
<dbReference type="SMART" id="SM00448">
    <property type="entry name" value="REC"/>
    <property type="match status" value="1"/>
</dbReference>
<sequence>MVIRVVVADDSLVAREGIEALLAAAEGVDVVGSADDMPSLLAAVEDGRPDVVVTDIRMPPTHTTEGVSIAARLRETHPGVGVVLLSQYTDPAYVLLLFETGSDGRAYLLKERVHRLRDLVDAIEAVAEGRSVIDPKVVEVLIDARERAAQSRVSQLSAREREILSAMAEGKSNSAIAETLFLTKRAVEKHISAIFVKLGLVDSDESHAVSRRVAAVLMYLSDSAPSS</sequence>
<dbReference type="InterPro" id="IPR058245">
    <property type="entry name" value="NreC/VraR/RcsB-like_REC"/>
</dbReference>
<dbReference type="GO" id="GO:0003677">
    <property type="term" value="F:DNA binding"/>
    <property type="evidence" value="ECO:0007669"/>
    <property type="project" value="UniProtKB-KW"/>
</dbReference>
<dbReference type="InterPro" id="IPR016032">
    <property type="entry name" value="Sig_transdc_resp-reg_C-effctor"/>
</dbReference>
<evidence type="ECO:0000256" key="1">
    <source>
        <dbReference type="ARBA" id="ARBA00022553"/>
    </source>
</evidence>
<dbReference type="Proteomes" id="UP000183407">
    <property type="component" value="Unassembled WGS sequence"/>
</dbReference>
<dbReference type="OrthoDB" id="9808843at2"/>
<dbReference type="Pfam" id="PF00196">
    <property type="entry name" value="GerE"/>
    <property type="match status" value="1"/>
</dbReference>
<evidence type="ECO:0000259" key="6">
    <source>
        <dbReference type="PROSITE" id="PS50043"/>
    </source>
</evidence>
<dbReference type="InterPro" id="IPR001789">
    <property type="entry name" value="Sig_transdc_resp-reg_receiver"/>
</dbReference>
<feature type="modified residue" description="4-aspartylphosphate" evidence="5">
    <location>
        <position position="55"/>
    </location>
</feature>
<dbReference type="CDD" id="cd06170">
    <property type="entry name" value="LuxR_C_like"/>
    <property type="match status" value="1"/>
</dbReference>
<feature type="domain" description="HTH luxR-type" evidence="6">
    <location>
        <begin position="149"/>
        <end position="223"/>
    </location>
</feature>
<dbReference type="RefSeq" id="WP_073368676.1">
    <property type="nucleotide sequence ID" value="NZ_FNTL01000004.1"/>
</dbReference>
<dbReference type="InterPro" id="IPR011006">
    <property type="entry name" value="CheY-like_superfamily"/>
</dbReference>
<dbReference type="PANTHER" id="PTHR43214:SF24">
    <property type="entry name" value="TRANSCRIPTIONAL REGULATORY PROTEIN NARL-RELATED"/>
    <property type="match status" value="1"/>
</dbReference>
<dbReference type="EMBL" id="FNTL01000004">
    <property type="protein sequence ID" value="SEC31658.1"/>
    <property type="molecule type" value="Genomic_DNA"/>
</dbReference>
<evidence type="ECO:0000313" key="8">
    <source>
        <dbReference type="EMBL" id="SEC31658.1"/>
    </source>
</evidence>
<dbReference type="PROSITE" id="PS50043">
    <property type="entry name" value="HTH_LUXR_2"/>
    <property type="match status" value="1"/>
</dbReference>
<dbReference type="CDD" id="cd17535">
    <property type="entry name" value="REC_NarL-like"/>
    <property type="match status" value="1"/>
</dbReference>
<gene>
    <name evidence="8" type="ORF">SAMN04490220_1329</name>
</gene>
<dbReference type="Gene3D" id="3.40.50.2300">
    <property type="match status" value="1"/>
</dbReference>
<evidence type="ECO:0000256" key="2">
    <source>
        <dbReference type="ARBA" id="ARBA00023015"/>
    </source>
</evidence>
<dbReference type="GO" id="GO:0000160">
    <property type="term" value="P:phosphorelay signal transduction system"/>
    <property type="evidence" value="ECO:0007669"/>
    <property type="project" value="InterPro"/>
</dbReference>
<name>A0A1H4RIN2_RHOJO</name>
<accession>A0A1H4RIN2</accession>
<evidence type="ECO:0000256" key="5">
    <source>
        <dbReference type="PROSITE-ProRule" id="PRU00169"/>
    </source>
</evidence>
<keyword evidence="4" id="KW-0804">Transcription</keyword>
<dbReference type="SUPFAM" id="SSF52172">
    <property type="entry name" value="CheY-like"/>
    <property type="match status" value="1"/>
</dbReference>
<dbReference type="AlphaFoldDB" id="A0A1H4RIN2"/>
<organism evidence="8 9">
    <name type="scientific">Rhodococcus jostii</name>
    <dbReference type="NCBI Taxonomy" id="132919"/>
    <lineage>
        <taxon>Bacteria</taxon>
        <taxon>Bacillati</taxon>
        <taxon>Actinomycetota</taxon>
        <taxon>Actinomycetes</taxon>
        <taxon>Mycobacteriales</taxon>
        <taxon>Nocardiaceae</taxon>
        <taxon>Rhodococcus</taxon>
    </lineage>
</organism>
<dbReference type="InterPro" id="IPR039420">
    <property type="entry name" value="WalR-like"/>
</dbReference>
<protein>
    <submittedName>
        <fullName evidence="8">DNA-binding response regulator, NarL/FixJ family, contains REC and HTH domains</fullName>
    </submittedName>
</protein>
<keyword evidence="1 5" id="KW-0597">Phosphoprotein</keyword>
<dbReference type="SMART" id="SM00421">
    <property type="entry name" value="HTH_LUXR"/>
    <property type="match status" value="1"/>
</dbReference>
<evidence type="ECO:0000313" key="9">
    <source>
        <dbReference type="Proteomes" id="UP000183407"/>
    </source>
</evidence>
<reference evidence="9" key="1">
    <citation type="submission" date="2016-10" db="EMBL/GenBank/DDBJ databases">
        <authorList>
            <person name="Varghese N."/>
        </authorList>
    </citation>
    <scope>NUCLEOTIDE SEQUENCE [LARGE SCALE GENOMIC DNA]</scope>
    <source>
        <strain evidence="9">DSM 44719</strain>
    </source>
</reference>